<evidence type="ECO:0000313" key="3">
    <source>
        <dbReference type="Proteomes" id="UP000188533"/>
    </source>
</evidence>
<sequence>MQQYLPSVGPTPESLSRPRRNAVDISALTSNTRTSPIPSRFGRRNAIDYTSSLVKSDWWHAGQPHAFVPRHNYGANPAVPFGSAEQVQAGVAMSELENHQDLNHSSALITSFLPRDWMPKRPFVRLVINWPGYNHLQIVKKLFFFSHNGNPRTLMEVAHDIADIYRSFIHEFHTAFNSAEHGAWQVPLYLMCVRTVELSLFCSLLPAISSDSSTLGLNDPLPRFLEGLPLPTVAAATQTQFFILYRYQH</sequence>
<reference evidence="2 3" key="1">
    <citation type="submission" date="2016-08" db="EMBL/GenBank/DDBJ databases">
        <authorList>
            <consortium name="Lentinula edodes genome sequencing consortium"/>
            <person name="Sakamoto Y."/>
            <person name="Nakade K."/>
            <person name="Sato S."/>
            <person name="Yoshida Y."/>
            <person name="Miyazaki K."/>
            <person name="Natsume S."/>
            <person name="Konno N."/>
        </authorList>
    </citation>
    <scope>NUCLEOTIDE SEQUENCE [LARGE SCALE GENOMIC DNA]</scope>
    <source>
        <strain evidence="2 3">NBRC 111202</strain>
    </source>
</reference>
<protein>
    <submittedName>
        <fullName evidence="2">Uncharacterized protein</fullName>
    </submittedName>
</protein>
<dbReference type="Proteomes" id="UP000188533">
    <property type="component" value="Unassembled WGS sequence"/>
</dbReference>
<evidence type="ECO:0000313" key="2">
    <source>
        <dbReference type="EMBL" id="GAV99438.1"/>
    </source>
</evidence>
<dbReference type="AlphaFoldDB" id="A0A1Q3DXH3"/>
<dbReference type="EMBL" id="BDGU01000014">
    <property type="protein sequence ID" value="GAV99438.1"/>
    <property type="molecule type" value="Genomic_DNA"/>
</dbReference>
<name>A0A1Q3DXH3_LENED</name>
<proteinExistence type="predicted"/>
<reference evidence="2 3" key="2">
    <citation type="submission" date="2017-02" db="EMBL/GenBank/DDBJ databases">
        <title>A genome survey and senescence transcriptome analysis in Lentinula edodes.</title>
        <authorList>
            <person name="Sakamoto Y."/>
            <person name="Nakade K."/>
            <person name="Sato S."/>
            <person name="Yoshida Y."/>
            <person name="Miyazaki K."/>
            <person name="Natsume S."/>
            <person name="Konno N."/>
        </authorList>
    </citation>
    <scope>NUCLEOTIDE SEQUENCE [LARGE SCALE GENOMIC DNA]</scope>
    <source>
        <strain evidence="2 3">NBRC 111202</strain>
    </source>
</reference>
<comment type="caution">
    <text evidence="2">The sequence shown here is derived from an EMBL/GenBank/DDBJ whole genome shotgun (WGS) entry which is preliminary data.</text>
</comment>
<evidence type="ECO:0000256" key="1">
    <source>
        <dbReference type="SAM" id="MobiDB-lite"/>
    </source>
</evidence>
<organism evidence="2 3">
    <name type="scientific">Lentinula edodes</name>
    <name type="common">Shiitake mushroom</name>
    <name type="synonym">Lentinus edodes</name>
    <dbReference type="NCBI Taxonomy" id="5353"/>
    <lineage>
        <taxon>Eukaryota</taxon>
        <taxon>Fungi</taxon>
        <taxon>Dikarya</taxon>
        <taxon>Basidiomycota</taxon>
        <taxon>Agaricomycotina</taxon>
        <taxon>Agaricomycetes</taxon>
        <taxon>Agaricomycetidae</taxon>
        <taxon>Agaricales</taxon>
        <taxon>Marasmiineae</taxon>
        <taxon>Omphalotaceae</taxon>
        <taxon>Lentinula</taxon>
    </lineage>
</organism>
<gene>
    <name evidence="2" type="ORF">LENED_000895</name>
</gene>
<keyword evidence="3" id="KW-1185">Reference proteome</keyword>
<feature type="region of interest" description="Disordered" evidence="1">
    <location>
        <begin position="1"/>
        <end position="22"/>
    </location>
</feature>
<accession>A0A1Q3DXH3</accession>